<dbReference type="KEGG" id="glz:GLAREA_08531"/>
<dbReference type="GeneID" id="19467579"/>
<dbReference type="AlphaFoldDB" id="S3DDD5"/>
<evidence type="ECO:0008006" key="3">
    <source>
        <dbReference type="Google" id="ProtNLM"/>
    </source>
</evidence>
<gene>
    <name evidence="1" type="ORF">GLAREA_08531</name>
</gene>
<dbReference type="EMBL" id="KE145373">
    <property type="protein sequence ID" value="EPE24678.1"/>
    <property type="molecule type" value="Genomic_DNA"/>
</dbReference>
<organism evidence="1 2">
    <name type="scientific">Glarea lozoyensis (strain ATCC 20868 / MF5171)</name>
    <dbReference type="NCBI Taxonomy" id="1116229"/>
    <lineage>
        <taxon>Eukaryota</taxon>
        <taxon>Fungi</taxon>
        <taxon>Dikarya</taxon>
        <taxon>Ascomycota</taxon>
        <taxon>Pezizomycotina</taxon>
        <taxon>Leotiomycetes</taxon>
        <taxon>Helotiales</taxon>
        <taxon>Helotiaceae</taxon>
        <taxon>Glarea</taxon>
    </lineage>
</organism>
<dbReference type="Proteomes" id="UP000016922">
    <property type="component" value="Unassembled WGS sequence"/>
</dbReference>
<dbReference type="HOGENOM" id="CLU_1008489_0_0_1"/>
<evidence type="ECO:0000313" key="1">
    <source>
        <dbReference type="EMBL" id="EPE24678.1"/>
    </source>
</evidence>
<dbReference type="OrthoDB" id="3545524at2759"/>
<sequence>MAEPPLKKLKKDFDHFTAPLKVLVGDNGQEFYINEQLICSMSKLFEELCKKKDTPKKKAGEKGTERSRTFAPPDEDPNIFALFLVWLTNGNIDAAEDLVQIRSSPLGGLRCEALKKLVKEMDLRFFQLVDCYYLGSDIQSEEFQNFVMDSIVDLVTERTSQTGSVPKGEISALASSTKEIHEIYVKTWADSPLRMFLHRYHLCEQVLMTPAYVQELIELGCHDYISDVITESARFYTRPVGASRPSSSQYCDFTCTRASQMITIASRSRMGRVLMRKKKMKYEWRDS</sequence>
<protein>
    <recommendedName>
        <fullName evidence="3">BTB domain-containing protein</fullName>
    </recommendedName>
</protein>
<accession>S3DDD5</accession>
<keyword evidence="2" id="KW-1185">Reference proteome</keyword>
<dbReference type="eggNOG" id="ENOG502STH4">
    <property type="taxonomic scope" value="Eukaryota"/>
</dbReference>
<dbReference type="RefSeq" id="XP_008088766.1">
    <property type="nucleotide sequence ID" value="XM_008090575.1"/>
</dbReference>
<proteinExistence type="predicted"/>
<evidence type="ECO:0000313" key="2">
    <source>
        <dbReference type="Proteomes" id="UP000016922"/>
    </source>
</evidence>
<reference evidence="1 2" key="1">
    <citation type="journal article" date="2013" name="BMC Genomics">
        <title>Genomics-driven discovery of the pneumocandin biosynthetic gene cluster in the fungus Glarea lozoyensis.</title>
        <authorList>
            <person name="Chen L."/>
            <person name="Yue Q."/>
            <person name="Zhang X."/>
            <person name="Xiang M."/>
            <person name="Wang C."/>
            <person name="Li S."/>
            <person name="Che Y."/>
            <person name="Ortiz-Lopez F.J."/>
            <person name="Bills G.F."/>
            <person name="Liu X."/>
            <person name="An Z."/>
        </authorList>
    </citation>
    <scope>NUCLEOTIDE SEQUENCE [LARGE SCALE GENOMIC DNA]</scope>
    <source>
        <strain evidence="2">ATCC 20868 / MF5171</strain>
    </source>
</reference>
<name>S3DDD5_GLAL2</name>